<evidence type="ECO:0000256" key="2">
    <source>
        <dbReference type="ARBA" id="ARBA00012150"/>
    </source>
</evidence>
<evidence type="ECO:0000313" key="10">
    <source>
        <dbReference type="EMBL" id="SCY55820.1"/>
    </source>
</evidence>
<dbReference type="PROSITE" id="PS00151">
    <property type="entry name" value="ACYLPHOSPHATASE_2"/>
    <property type="match status" value="1"/>
</dbReference>
<feature type="active site" evidence="5">
    <location>
        <position position="39"/>
    </location>
</feature>
<dbReference type="EMBL" id="LN614830">
    <property type="protein sequence ID" value="CEG60347.1"/>
    <property type="molecule type" value="Genomic_DNA"/>
</dbReference>
<dbReference type="PATRIC" id="fig|451.8.peg.344"/>
<sequence>MAKQMCMRCHISGKVQGVWFRASAKQQADKLGINGWARNLADGRVEVFACGEEGQLDLFYDWLKQGPPHAQVTEHTRQDLPWKEYQGFDTF</sequence>
<keyword evidence="5 6" id="KW-0378">Hydrolase</keyword>
<dbReference type="HOGENOM" id="CLU_141932_1_2_6"/>
<dbReference type="PROSITE" id="PS51160">
    <property type="entry name" value="ACYLPHOSPHATASE_3"/>
    <property type="match status" value="1"/>
</dbReference>
<dbReference type="Gene3D" id="3.30.70.100">
    <property type="match status" value="1"/>
</dbReference>
<evidence type="ECO:0000256" key="1">
    <source>
        <dbReference type="ARBA" id="ARBA00005614"/>
    </source>
</evidence>
<accession>A0A098GEC5</accession>
<evidence type="ECO:0000256" key="6">
    <source>
        <dbReference type="RuleBase" id="RU000553"/>
    </source>
</evidence>
<evidence type="ECO:0000256" key="5">
    <source>
        <dbReference type="PROSITE-ProRule" id="PRU00520"/>
    </source>
</evidence>
<dbReference type="PANTHER" id="PTHR47268:SF4">
    <property type="entry name" value="ACYLPHOSPHATASE"/>
    <property type="match status" value="1"/>
</dbReference>
<dbReference type="EC" id="3.6.1.7" evidence="2 5"/>
<reference evidence="9" key="1">
    <citation type="submission" date="2014-09" db="EMBL/GenBank/DDBJ databases">
        <authorList>
            <person name="GOMEZ-VALERO Laura"/>
        </authorList>
    </citation>
    <scope>NUCLEOTIDE SEQUENCE</scope>
    <source>
        <strain evidence="9">ATCC33218</strain>
    </source>
</reference>
<dbReference type="OrthoDB" id="5295388at2"/>
<dbReference type="NCBIfam" id="NF011022">
    <property type="entry name" value="PRK14451.1"/>
    <property type="match status" value="1"/>
</dbReference>
<dbReference type="InterPro" id="IPR017968">
    <property type="entry name" value="Acylphosphatase_CS"/>
</dbReference>
<dbReference type="InterPro" id="IPR001792">
    <property type="entry name" value="Acylphosphatase-like_dom"/>
</dbReference>
<reference evidence="11" key="2">
    <citation type="submission" date="2014-09" db="EMBL/GenBank/DDBJ databases">
        <authorList>
            <person name="Gomez-Valero L."/>
        </authorList>
    </citation>
    <scope>NUCLEOTIDE SEQUENCE [LARGE SCALE GENOMIC DNA]</scope>
    <source>
        <strain evidence="11">ATCC33218</strain>
    </source>
</reference>
<dbReference type="InterPro" id="IPR020456">
    <property type="entry name" value="Acylphosphatase"/>
</dbReference>
<comment type="catalytic activity">
    <reaction evidence="4 5 6">
        <text>an acyl phosphate + H2O = a carboxylate + phosphate + H(+)</text>
        <dbReference type="Rhea" id="RHEA:14965"/>
        <dbReference type="ChEBI" id="CHEBI:15377"/>
        <dbReference type="ChEBI" id="CHEBI:15378"/>
        <dbReference type="ChEBI" id="CHEBI:29067"/>
        <dbReference type="ChEBI" id="CHEBI:43474"/>
        <dbReference type="ChEBI" id="CHEBI:59918"/>
        <dbReference type="EC" id="3.6.1.7"/>
    </reaction>
</comment>
<dbReference type="PROSITE" id="PS00150">
    <property type="entry name" value="ACYLPHOSPHATASE_1"/>
    <property type="match status" value="1"/>
</dbReference>
<dbReference type="GO" id="GO:0003998">
    <property type="term" value="F:acylphosphatase activity"/>
    <property type="evidence" value="ECO:0007669"/>
    <property type="project" value="UniProtKB-EC"/>
</dbReference>
<dbReference type="Proteomes" id="UP000182998">
    <property type="component" value="Unassembled WGS sequence"/>
</dbReference>
<dbReference type="PANTHER" id="PTHR47268">
    <property type="entry name" value="ACYLPHOSPHATASE"/>
    <property type="match status" value="1"/>
</dbReference>
<dbReference type="EMBL" id="FMVN01000010">
    <property type="protein sequence ID" value="SCY55820.1"/>
    <property type="molecule type" value="Genomic_DNA"/>
</dbReference>
<dbReference type="SUPFAM" id="SSF54975">
    <property type="entry name" value="Acylphosphatase/BLUF domain-like"/>
    <property type="match status" value="1"/>
</dbReference>
<dbReference type="KEGG" id="tmc:LMI_1031"/>
<name>A0A098GEC5_LEGMI</name>
<evidence type="ECO:0000313" key="9">
    <source>
        <dbReference type="EMBL" id="CEG60347.1"/>
    </source>
</evidence>
<proteinExistence type="inferred from homology"/>
<evidence type="ECO:0000256" key="4">
    <source>
        <dbReference type="ARBA" id="ARBA00047645"/>
    </source>
</evidence>
<gene>
    <name evidence="9" type="primary">acyP</name>
    <name evidence="9" type="ORF">LMI_1031</name>
    <name evidence="10" type="ORF">SAMN02982997_02034</name>
</gene>
<dbReference type="STRING" id="451.B6N58_10325"/>
<comment type="similarity">
    <text evidence="1 7">Belongs to the acylphosphatase family.</text>
</comment>
<evidence type="ECO:0000259" key="8">
    <source>
        <dbReference type="PROSITE" id="PS51160"/>
    </source>
</evidence>
<protein>
    <recommendedName>
        <fullName evidence="3 5">Acylphosphatase</fullName>
        <ecNumber evidence="2 5">3.6.1.7</ecNumber>
    </recommendedName>
</protein>
<evidence type="ECO:0000313" key="11">
    <source>
        <dbReference type="Proteomes" id="UP000032414"/>
    </source>
</evidence>
<evidence type="ECO:0000313" key="12">
    <source>
        <dbReference type="Proteomes" id="UP000182998"/>
    </source>
</evidence>
<evidence type="ECO:0000256" key="3">
    <source>
        <dbReference type="ARBA" id="ARBA00015991"/>
    </source>
</evidence>
<organism evidence="9 11">
    <name type="scientific">Legionella micdadei</name>
    <name type="common">Tatlockia micdadei</name>
    <dbReference type="NCBI Taxonomy" id="451"/>
    <lineage>
        <taxon>Bacteria</taxon>
        <taxon>Pseudomonadati</taxon>
        <taxon>Pseudomonadota</taxon>
        <taxon>Gammaproteobacteria</taxon>
        <taxon>Legionellales</taxon>
        <taxon>Legionellaceae</taxon>
        <taxon>Legionella</taxon>
    </lineage>
</organism>
<dbReference type="InterPro" id="IPR036046">
    <property type="entry name" value="Acylphosphatase-like_dom_sf"/>
</dbReference>
<evidence type="ECO:0000256" key="7">
    <source>
        <dbReference type="RuleBase" id="RU004168"/>
    </source>
</evidence>
<feature type="active site" evidence="5">
    <location>
        <position position="21"/>
    </location>
</feature>
<dbReference type="AlphaFoldDB" id="A0A098GEC5"/>
<keyword evidence="12" id="KW-1185">Reference proteome</keyword>
<dbReference type="Proteomes" id="UP000032414">
    <property type="component" value="Chromosome I"/>
</dbReference>
<reference evidence="10 12" key="3">
    <citation type="submission" date="2016-10" db="EMBL/GenBank/DDBJ databases">
        <authorList>
            <person name="Varghese N."/>
            <person name="Submissions S."/>
        </authorList>
    </citation>
    <scope>NUCLEOTIDE SEQUENCE [LARGE SCALE GENOMIC DNA]</scope>
    <source>
        <strain evidence="10 12">ATCC 33218</strain>
    </source>
</reference>
<dbReference type="RefSeq" id="WP_045098778.1">
    <property type="nucleotide sequence ID" value="NZ_CP020614.1"/>
</dbReference>
<dbReference type="Pfam" id="PF00708">
    <property type="entry name" value="Acylphosphatase"/>
    <property type="match status" value="1"/>
</dbReference>
<feature type="domain" description="Acylphosphatase-like" evidence="8">
    <location>
        <begin position="6"/>
        <end position="91"/>
    </location>
</feature>